<proteinExistence type="predicted"/>
<keyword evidence="1" id="KW-1133">Transmembrane helix</keyword>
<evidence type="ECO:0000313" key="2">
    <source>
        <dbReference type="EMBL" id="GAP53402.1"/>
    </source>
</evidence>
<evidence type="ECO:0000313" key="3">
    <source>
        <dbReference type="Proteomes" id="UP000053859"/>
    </source>
</evidence>
<feature type="transmembrane region" description="Helical" evidence="1">
    <location>
        <begin position="35"/>
        <end position="58"/>
    </location>
</feature>
<keyword evidence="3" id="KW-1185">Reference proteome</keyword>
<keyword evidence="1" id="KW-0812">Transmembrane</keyword>
<dbReference type="EMBL" id="DF968533">
    <property type="protein sequence ID" value="GAP53402.1"/>
    <property type="molecule type" value="Genomic_DNA"/>
</dbReference>
<protein>
    <submittedName>
        <fullName evidence="2">Uncharacterized protein</fullName>
    </submittedName>
</protein>
<evidence type="ECO:0000256" key="1">
    <source>
        <dbReference type="SAM" id="Phobius"/>
    </source>
</evidence>
<dbReference type="OrthoDB" id="4338664at2"/>
<sequence>MLRHELHPGKLVAGTVLTLAGVLYAGDAGGTWETPWFVAIPLVTGGLCLAGAVGFLTGRIRRRRTSGRTSTDEPGPDMAA</sequence>
<dbReference type="AlphaFoldDB" id="A0A0K8PZR8"/>
<keyword evidence="1" id="KW-0472">Membrane</keyword>
<name>A0A0K8PZR8_STRAJ</name>
<dbReference type="Proteomes" id="UP000053859">
    <property type="component" value="Unassembled WGS sequence"/>
</dbReference>
<gene>
    <name evidence="2" type="ORF">SAZU_8283</name>
</gene>
<organism evidence="2 3">
    <name type="scientific">Streptomyces azureus</name>
    <dbReference type="NCBI Taxonomy" id="146537"/>
    <lineage>
        <taxon>Bacteria</taxon>
        <taxon>Bacillati</taxon>
        <taxon>Actinomycetota</taxon>
        <taxon>Actinomycetes</taxon>
        <taxon>Kitasatosporales</taxon>
        <taxon>Streptomycetaceae</taxon>
        <taxon>Streptomyces</taxon>
    </lineage>
</organism>
<dbReference type="PATRIC" id="fig|146537.3.peg.8744"/>
<reference evidence="2" key="1">
    <citation type="journal article" date="2015" name="Genome Announc.">
        <title>Draft Genome Sequence of Thiostrepton-Producing Streptomyces azureus ATCC 14921.</title>
        <authorList>
            <person name="Sakihara K."/>
            <person name="Maeda J."/>
            <person name="Tashiro K."/>
            <person name="Fujino Y."/>
            <person name="Kuhara S."/>
            <person name="Ohshima T."/>
            <person name="Ogata S."/>
            <person name="Doi K."/>
        </authorList>
    </citation>
    <scope>NUCLEOTIDE SEQUENCE [LARGE SCALE GENOMIC DNA]</scope>
    <source>
        <strain evidence="2">ATCC14921</strain>
    </source>
</reference>
<accession>A0A0K8PZR8</accession>
<dbReference type="RefSeq" id="WP_059424949.1">
    <property type="nucleotide sequence ID" value="NZ_DF968533.1"/>
</dbReference>